<reference evidence="2 3" key="1">
    <citation type="journal article" date="2015" name="PLoS Pathog.">
        <title>Leptomonas seymouri: Adaptations to the Dixenous Life Cycle Analyzed by Genome Sequencing, Transcriptome Profiling and Co-infection with Leishmania donovani.</title>
        <authorList>
            <person name="Kraeva N."/>
            <person name="Butenko A."/>
            <person name="Hlavacova J."/>
            <person name="Kostygov A."/>
            <person name="Myskova J."/>
            <person name="Grybchuk D."/>
            <person name="Lestinova T."/>
            <person name="Votypka J."/>
            <person name="Volf P."/>
            <person name="Opperdoes F."/>
            <person name="Flegontov P."/>
            <person name="Lukes J."/>
            <person name="Yurchenko V."/>
        </authorList>
    </citation>
    <scope>NUCLEOTIDE SEQUENCE [LARGE SCALE GENOMIC DNA]</scope>
    <source>
        <strain evidence="2 3">ATCC 30220</strain>
    </source>
</reference>
<keyword evidence="3" id="KW-1185">Reference proteome</keyword>
<name>A0A0N1I9C7_LEPSE</name>
<gene>
    <name evidence="2" type="ORF">ABL78_1153</name>
</gene>
<proteinExistence type="predicted"/>
<evidence type="ECO:0000313" key="2">
    <source>
        <dbReference type="EMBL" id="KPI89773.1"/>
    </source>
</evidence>
<dbReference type="AlphaFoldDB" id="A0A0N1I9C7"/>
<evidence type="ECO:0000313" key="3">
    <source>
        <dbReference type="Proteomes" id="UP000038009"/>
    </source>
</evidence>
<comment type="caution">
    <text evidence="2">The sequence shown here is derived from an EMBL/GenBank/DDBJ whole genome shotgun (WGS) entry which is preliminary data.</text>
</comment>
<feature type="region of interest" description="Disordered" evidence="1">
    <location>
        <begin position="119"/>
        <end position="144"/>
    </location>
</feature>
<dbReference type="Proteomes" id="UP000038009">
    <property type="component" value="Unassembled WGS sequence"/>
</dbReference>
<evidence type="ECO:0000256" key="1">
    <source>
        <dbReference type="SAM" id="MobiDB-lite"/>
    </source>
</evidence>
<dbReference type="OrthoDB" id="273716at2759"/>
<sequence length="175" mass="19135">MAAQHSPRAPVMTPMETVAHNAHSGIDARTHKFLEDVWNNALRHAEESILTQETKTDALQEGRLRNAAGPSSSRAQAVPSGMAPSMSQVDATRLSFIPQAKENMAAPSPLPRKPLLATQADQEPCTSAPVLQPQRKPAQHQPVMSTRTYSMKVEAQPNLKRNSYTSHKGIAWVVQ</sequence>
<accession>A0A0N1I9C7</accession>
<dbReference type="VEuPathDB" id="TriTrypDB:Lsey_0017_0520"/>
<dbReference type="EMBL" id="LJSK01000017">
    <property type="protein sequence ID" value="KPI89773.1"/>
    <property type="molecule type" value="Genomic_DNA"/>
</dbReference>
<protein>
    <submittedName>
        <fullName evidence="2">Uncharacterized protein</fullName>
    </submittedName>
</protein>
<organism evidence="2 3">
    <name type="scientific">Leptomonas seymouri</name>
    <dbReference type="NCBI Taxonomy" id="5684"/>
    <lineage>
        <taxon>Eukaryota</taxon>
        <taxon>Discoba</taxon>
        <taxon>Euglenozoa</taxon>
        <taxon>Kinetoplastea</taxon>
        <taxon>Metakinetoplastina</taxon>
        <taxon>Trypanosomatida</taxon>
        <taxon>Trypanosomatidae</taxon>
        <taxon>Leishmaniinae</taxon>
        <taxon>Leptomonas</taxon>
    </lineage>
</organism>
<feature type="region of interest" description="Disordered" evidence="1">
    <location>
        <begin position="63"/>
        <end position="90"/>
    </location>
</feature>
<dbReference type="OMA" id="THKFLED"/>